<evidence type="ECO:0000256" key="2">
    <source>
        <dbReference type="ARBA" id="ARBA00005236"/>
    </source>
</evidence>
<protein>
    <submittedName>
        <fullName evidence="10">ABC transporter permease</fullName>
    </submittedName>
</protein>
<name>A0ABR6YKB7_9BURK</name>
<keyword evidence="11" id="KW-1185">Reference proteome</keyword>
<feature type="domain" description="MacB-like periplasmic core" evidence="9">
    <location>
        <begin position="24"/>
        <end position="254"/>
    </location>
</feature>
<evidence type="ECO:0000256" key="1">
    <source>
        <dbReference type="ARBA" id="ARBA00004651"/>
    </source>
</evidence>
<dbReference type="PANTHER" id="PTHR30489:SF0">
    <property type="entry name" value="LIPOPROTEIN-RELEASING SYSTEM TRANSMEMBRANE PROTEIN LOLE"/>
    <property type="match status" value="1"/>
</dbReference>
<evidence type="ECO:0000256" key="5">
    <source>
        <dbReference type="ARBA" id="ARBA00022989"/>
    </source>
</evidence>
<keyword evidence="6 7" id="KW-0472">Membrane</keyword>
<evidence type="ECO:0000313" key="10">
    <source>
        <dbReference type="EMBL" id="MBC3884259.1"/>
    </source>
</evidence>
<keyword evidence="4 7" id="KW-0812">Transmembrane</keyword>
<proteinExistence type="inferred from homology"/>
<dbReference type="InterPro" id="IPR003838">
    <property type="entry name" value="ABC3_permease_C"/>
</dbReference>
<organism evidence="10 11">
    <name type="scientific">Undibacterium griseum</name>
    <dbReference type="NCBI Taxonomy" id="2762295"/>
    <lineage>
        <taxon>Bacteria</taxon>
        <taxon>Pseudomonadati</taxon>
        <taxon>Pseudomonadota</taxon>
        <taxon>Betaproteobacteria</taxon>
        <taxon>Burkholderiales</taxon>
        <taxon>Oxalobacteraceae</taxon>
        <taxon>Undibacterium</taxon>
    </lineage>
</organism>
<keyword evidence="5 7" id="KW-1133">Transmembrane helix</keyword>
<dbReference type="Pfam" id="PF12704">
    <property type="entry name" value="MacB_PCD"/>
    <property type="match status" value="1"/>
</dbReference>
<comment type="similarity">
    <text evidence="2">Belongs to the ABC-4 integral membrane protein family. LolC/E subfamily.</text>
</comment>
<evidence type="ECO:0000256" key="3">
    <source>
        <dbReference type="ARBA" id="ARBA00022475"/>
    </source>
</evidence>
<dbReference type="Pfam" id="PF02687">
    <property type="entry name" value="FtsX"/>
    <property type="match status" value="1"/>
</dbReference>
<comment type="caution">
    <text evidence="10">The sequence shown here is derived from an EMBL/GenBank/DDBJ whole genome shotgun (WGS) entry which is preliminary data.</text>
</comment>
<dbReference type="InterPro" id="IPR025857">
    <property type="entry name" value="MacB_PCD"/>
</dbReference>
<dbReference type="PANTHER" id="PTHR30489">
    <property type="entry name" value="LIPOPROTEIN-RELEASING SYSTEM TRANSMEMBRANE PROTEIN LOLE"/>
    <property type="match status" value="1"/>
</dbReference>
<sequence length="410" mass="43779">MKNSWLPFEWIVATRFLREGRMQSLFIILGVAIGVGVIVFMSALLVGMQGNLFRRVLSSQPHITLERPKQQATPVLKAGPGEQMASTIQKPSQRMNMIDQWQKVRDQVQRRPDIVAVSPTATGPALVIRGSANQAVSLIGIVPEQYNKIIPLSEKIVGGAFRATNTDMMIGTQLAEDMGVGLGDKLRITTASGASVTLNIAGIFDLGSRGANQRNVYVLLSTAQNVLGMVGGVSSIDLTVQDPYVAEDIAQSISNSTGLNALSWIVTNSQFFLAMRAQTYSSLLIRLFVGLSVAAGIASVLVVSVVQRQKEIGILRAMGGSRGQVMRVFLIQGALVGLLGSVIGSLLAMGLLSAWKLVAKNPDGTPMFVIDMDMGFFFWSAVLAMLAGLLAAATPAIRASRLDPVVAIRG</sequence>
<gene>
    <name evidence="10" type="ORF">H8K27_03865</name>
</gene>
<comment type="subcellular location">
    <subcellularLocation>
        <location evidence="1">Cell membrane</location>
        <topology evidence="1">Multi-pass membrane protein</topology>
    </subcellularLocation>
</comment>
<dbReference type="InterPro" id="IPR051447">
    <property type="entry name" value="Lipoprotein-release_system"/>
</dbReference>
<evidence type="ECO:0000256" key="4">
    <source>
        <dbReference type="ARBA" id="ARBA00022692"/>
    </source>
</evidence>
<evidence type="ECO:0000256" key="7">
    <source>
        <dbReference type="SAM" id="Phobius"/>
    </source>
</evidence>
<dbReference type="Proteomes" id="UP000613113">
    <property type="component" value="Unassembled WGS sequence"/>
</dbReference>
<evidence type="ECO:0000259" key="9">
    <source>
        <dbReference type="Pfam" id="PF12704"/>
    </source>
</evidence>
<evidence type="ECO:0000313" key="11">
    <source>
        <dbReference type="Proteomes" id="UP000613113"/>
    </source>
</evidence>
<dbReference type="EMBL" id="JACOGC010000001">
    <property type="protein sequence ID" value="MBC3884259.1"/>
    <property type="molecule type" value="Genomic_DNA"/>
</dbReference>
<feature type="domain" description="ABC3 transporter permease C-terminal" evidence="8">
    <location>
        <begin position="287"/>
        <end position="404"/>
    </location>
</feature>
<keyword evidence="3" id="KW-1003">Cell membrane</keyword>
<feature type="transmembrane region" description="Helical" evidence="7">
    <location>
        <begin position="328"/>
        <end position="355"/>
    </location>
</feature>
<evidence type="ECO:0000256" key="6">
    <source>
        <dbReference type="ARBA" id="ARBA00023136"/>
    </source>
</evidence>
<feature type="transmembrane region" description="Helical" evidence="7">
    <location>
        <begin position="25"/>
        <end position="48"/>
    </location>
</feature>
<feature type="transmembrane region" description="Helical" evidence="7">
    <location>
        <begin position="283"/>
        <end position="307"/>
    </location>
</feature>
<evidence type="ECO:0000259" key="8">
    <source>
        <dbReference type="Pfam" id="PF02687"/>
    </source>
</evidence>
<accession>A0ABR6YKB7</accession>
<dbReference type="RefSeq" id="WP_186861858.1">
    <property type="nucleotide sequence ID" value="NZ_JACOGC010000001.1"/>
</dbReference>
<reference evidence="10 11" key="1">
    <citation type="submission" date="2020-08" db="EMBL/GenBank/DDBJ databases">
        <title>Novel species isolated from subtropical streams in China.</title>
        <authorList>
            <person name="Lu H."/>
        </authorList>
    </citation>
    <scope>NUCLEOTIDE SEQUENCE [LARGE SCALE GENOMIC DNA]</scope>
    <source>
        <strain evidence="10 11">FT31W</strain>
    </source>
</reference>
<feature type="transmembrane region" description="Helical" evidence="7">
    <location>
        <begin position="375"/>
        <end position="393"/>
    </location>
</feature>